<proteinExistence type="predicted"/>
<keyword evidence="2" id="KW-1185">Reference proteome</keyword>
<gene>
    <name evidence="1" type="ORF">SAMN02745164_01828</name>
</gene>
<dbReference type="EMBL" id="FQUI01000037">
    <property type="protein sequence ID" value="SHF12382.1"/>
    <property type="molecule type" value="Genomic_DNA"/>
</dbReference>
<organism evidence="1 2">
    <name type="scientific">Marinitoga hydrogenitolerans (strain DSM 16785 / JCM 12826 / AT1271)</name>
    <dbReference type="NCBI Taxonomy" id="1122195"/>
    <lineage>
        <taxon>Bacteria</taxon>
        <taxon>Thermotogati</taxon>
        <taxon>Thermotogota</taxon>
        <taxon>Thermotogae</taxon>
        <taxon>Petrotogales</taxon>
        <taxon>Petrotogaceae</taxon>
        <taxon>Marinitoga</taxon>
    </lineage>
</organism>
<dbReference type="OrthoDB" id="9783544at2"/>
<evidence type="ECO:0000313" key="1">
    <source>
        <dbReference type="EMBL" id="SHF12382.1"/>
    </source>
</evidence>
<dbReference type="RefSeq" id="WP_072865615.1">
    <property type="nucleotide sequence ID" value="NZ_FQUI01000037.1"/>
</dbReference>
<name>A0A1M4Z3R3_MARH1</name>
<sequence>MEFKSISIVGLEKNTGKTETLNYIIKHLEKKIGITSIGIDGESIDQVTATPKPEIEIKEGTIFATAERFYKQKRFTSEILSIEDNLRTSLGRIIIAKSLEKGKIILAGPQNTVKIKSLIERLKEFGAEIVLIDGALSRLSPASPVITDAMILSTGAALTININELVKKTKHIVNMILLEETEYKEKLKNLDDGIYTISDKIFKLPIKSLLSFKSLEKHILEYGEKIYLTGALTENFLKYLIKQKDLKNVEIIVKDFTKIFISPETYKIYIKKGGKITVLKKTKLIAITINPYSPNGYFLDSKELKNRLKKVINVPIINVREDELCLK</sequence>
<dbReference type="STRING" id="1122195.SAMN02745164_01828"/>
<accession>A0A1M4Z3R3</accession>
<comment type="caution">
    <text evidence="1">The sequence shown here is derived from an EMBL/GenBank/DDBJ whole genome shotgun (WGS) entry which is preliminary data.</text>
</comment>
<dbReference type="Proteomes" id="UP000184334">
    <property type="component" value="Unassembled WGS sequence"/>
</dbReference>
<dbReference type="AlphaFoldDB" id="A0A1M4Z3R3"/>
<evidence type="ECO:0000313" key="2">
    <source>
        <dbReference type="Proteomes" id="UP000184334"/>
    </source>
</evidence>
<reference evidence="1" key="1">
    <citation type="submission" date="2016-11" db="EMBL/GenBank/DDBJ databases">
        <authorList>
            <person name="Varghese N."/>
            <person name="Submissions S."/>
        </authorList>
    </citation>
    <scope>NUCLEOTIDE SEQUENCE [LARGE SCALE GENOMIC DNA]</scope>
    <source>
        <strain evidence="1">DSM 16785</strain>
    </source>
</reference>
<protein>
    <submittedName>
        <fullName evidence="1">Uncharacterized protein</fullName>
    </submittedName>
</protein>